<evidence type="ECO:0000259" key="7">
    <source>
        <dbReference type="PROSITE" id="PS50048"/>
    </source>
</evidence>
<feature type="compositionally biased region" description="Polar residues" evidence="6">
    <location>
        <begin position="711"/>
        <end position="726"/>
    </location>
</feature>
<dbReference type="PROSITE" id="PS00463">
    <property type="entry name" value="ZN2_CY6_FUNGAL_1"/>
    <property type="match status" value="1"/>
</dbReference>
<comment type="caution">
    <text evidence="8">The sequence shown here is derived from an EMBL/GenBank/DDBJ whole genome shotgun (WGS) entry which is preliminary data.</text>
</comment>
<proteinExistence type="predicted"/>
<dbReference type="Pfam" id="PF11951">
    <property type="entry name" value="Fungal_trans_2"/>
    <property type="match status" value="1"/>
</dbReference>
<reference evidence="8 9" key="1">
    <citation type="submission" date="2024-07" db="EMBL/GenBank/DDBJ databases">
        <title>Section-level genome sequencing and comparative genomics of Aspergillus sections Usti and Cavernicolus.</title>
        <authorList>
            <consortium name="Lawrence Berkeley National Laboratory"/>
            <person name="Nybo J.L."/>
            <person name="Vesth T.C."/>
            <person name="Theobald S."/>
            <person name="Frisvad J.C."/>
            <person name="Larsen T.O."/>
            <person name="Kjaerboelling I."/>
            <person name="Rothschild-Mancinelli K."/>
            <person name="Lyhne E.K."/>
            <person name="Kogle M.E."/>
            <person name="Barry K."/>
            <person name="Clum A."/>
            <person name="Na H."/>
            <person name="Ledsgaard L."/>
            <person name="Lin J."/>
            <person name="Lipzen A."/>
            <person name="Kuo A."/>
            <person name="Riley R."/>
            <person name="Mondo S."/>
            <person name="LaButti K."/>
            <person name="Haridas S."/>
            <person name="Pangalinan J."/>
            <person name="Salamov A.A."/>
            <person name="Simmons B.A."/>
            <person name="Magnuson J.K."/>
            <person name="Chen J."/>
            <person name="Drula E."/>
            <person name="Henrissat B."/>
            <person name="Wiebenga A."/>
            <person name="Lubbers R.J."/>
            <person name="Gomes A.C."/>
            <person name="Makela M.R."/>
            <person name="Stajich J."/>
            <person name="Grigoriev I.V."/>
            <person name="Mortensen U.H."/>
            <person name="De vries R.P."/>
            <person name="Baker S.E."/>
            <person name="Andersen M.R."/>
        </authorList>
    </citation>
    <scope>NUCLEOTIDE SEQUENCE [LARGE SCALE GENOMIC DNA]</scope>
    <source>
        <strain evidence="8 9">CBS 600.67</strain>
    </source>
</reference>
<comment type="subcellular location">
    <subcellularLocation>
        <location evidence="1">Nucleus</location>
    </subcellularLocation>
</comment>
<evidence type="ECO:0000256" key="5">
    <source>
        <dbReference type="ARBA" id="ARBA00023242"/>
    </source>
</evidence>
<sequence length="1019" mass="112702">MENANIITEVPQLTEPRLEESDVADQRNGIEAPQKVAAQKVARRRTKTGCLTCRQRRIKCGEEKPICKNCTKSKRECKGYAQRLIFKHPLGIPGIPAPIPAQSLPLPSQYEGEIDFQLTSAGTHGPILAPKLPTISELEPIPPRQLPSGISPDFHNADAAFAKQFSVPAQTLLPEPPPSYRQADFSGSYHQQRLQSSHDYPQYQAGGPRSSQHEGEAWAAQGSGTIYTPQPTQNIYALNPTPTPPEATLTAYEPREHQRGSTHNRILSPVSLSSQFDYGDEEDDDLYDVETDEEAEEQVSMQNFNQLSLVMASANRDERQLRSFTTYLNEPNVLASYQPTFGSSPLNNPKTARIFLHFIHATGPSLSVFERHPIDPSTMLGAPVPMAQQGLWTYTLPLKAFEHQALQQAILALGSLHIAYLQDAPVTVSLKHYQYALKRVGKAVSLPTRRKQLGTLAATLLLAYYEVMTADHIKWNNHLAGAAQLVREIDFAGITRDLRAQRRRQWLERSNPQSFFGDAYIFNNSSLSDDPFAESESDIDEHMIGCMTGRVVNYDQFGQVEGEHSRSQNRHLTRKDVETFRIQCDLYWWYCKQDWLQSIISGGALFLPYSQWGQCPPRAGIGRLDAIYGTVDHLTLLMGRLADFSERDRKRKLKAIKATGSEWKPDARFGRFMGRFVPRPAHPGQAGSNTAFGPPPGAAGPPPPPVGSGPQSNVSSRKGSQESQRGNMGPQQPASNSSGPPPGNPPMYGMVPSSGPRGLPSAFVINTSGGDDSSGSTEWDNDISYEEAENEWESMFAAFEAFGQSLGPDYMPLPSDSTLPIHSPFGPALQYRTHNMGSLWGFYYTGRILLQRVHPSMPPMMMVAAGVAASTTAKYAQICGQIAAGIYGPQSHHIGAEGFSPTLGSCLIEVTVPLFFAGVQYMDSVQRDWVITVLRDISRLTGWKSSDAIARGCERAWMAAAKQGRGPPYEHAEQCRAQQPPGWRFYTAPETNTERRFVTINKPPYLSWAMGILSLEDQI</sequence>
<dbReference type="InterPro" id="IPR036864">
    <property type="entry name" value="Zn2-C6_fun-type_DNA-bd_sf"/>
</dbReference>
<feature type="compositionally biased region" description="Low complexity" evidence="6">
    <location>
        <begin position="729"/>
        <end position="738"/>
    </location>
</feature>
<dbReference type="EMBL" id="JBFXLS010000002">
    <property type="protein sequence ID" value="KAL2834473.1"/>
    <property type="molecule type" value="Genomic_DNA"/>
</dbReference>
<keyword evidence="2" id="KW-0805">Transcription regulation</keyword>
<feature type="compositionally biased region" description="Polar residues" evidence="6">
    <location>
        <begin position="222"/>
        <end position="236"/>
    </location>
</feature>
<evidence type="ECO:0000256" key="4">
    <source>
        <dbReference type="ARBA" id="ARBA00023163"/>
    </source>
</evidence>
<dbReference type="InterPro" id="IPR001138">
    <property type="entry name" value="Zn2Cys6_DnaBD"/>
</dbReference>
<dbReference type="InterPro" id="IPR021858">
    <property type="entry name" value="Fun_TF"/>
</dbReference>
<keyword evidence="5" id="KW-0539">Nucleus</keyword>
<organism evidence="8 9">
    <name type="scientific">Aspergillus cavernicola</name>
    <dbReference type="NCBI Taxonomy" id="176166"/>
    <lineage>
        <taxon>Eukaryota</taxon>
        <taxon>Fungi</taxon>
        <taxon>Dikarya</taxon>
        <taxon>Ascomycota</taxon>
        <taxon>Pezizomycotina</taxon>
        <taxon>Eurotiomycetes</taxon>
        <taxon>Eurotiomycetidae</taxon>
        <taxon>Eurotiales</taxon>
        <taxon>Aspergillaceae</taxon>
        <taxon>Aspergillus</taxon>
        <taxon>Aspergillus subgen. Nidulantes</taxon>
    </lineage>
</organism>
<feature type="compositionally biased region" description="Polar residues" evidence="6">
    <location>
        <begin position="188"/>
        <end position="199"/>
    </location>
</feature>
<dbReference type="SMART" id="SM00066">
    <property type="entry name" value="GAL4"/>
    <property type="match status" value="1"/>
</dbReference>
<keyword evidence="3" id="KW-0238">DNA-binding</keyword>
<feature type="region of interest" description="Disordered" evidence="6">
    <location>
        <begin position="674"/>
        <end position="779"/>
    </location>
</feature>
<feature type="domain" description="Zn(2)-C6 fungal-type" evidence="7">
    <location>
        <begin position="49"/>
        <end position="77"/>
    </location>
</feature>
<dbReference type="Pfam" id="PF00172">
    <property type="entry name" value="Zn_clus"/>
    <property type="match status" value="1"/>
</dbReference>
<evidence type="ECO:0000313" key="9">
    <source>
        <dbReference type="Proteomes" id="UP001610335"/>
    </source>
</evidence>
<dbReference type="PANTHER" id="PTHR37534">
    <property type="entry name" value="TRANSCRIPTIONAL ACTIVATOR PROTEIN UGA3"/>
    <property type="match status" value="1"/>
</dbReference>
<dbReference type="CDD" id="cd00067">
    <property type="entry name" value="GAL4"/>
    <property type="match status" value="1"/>
</dbReference>
<evidence type="ECO:0000256" key="6">
    <source>
        <dbReference type="SAM" id="MobiDB-lite"/>
    </source>
</evidence>
<keyword evidence="4" id="KW-0804">Transcription</keyword>
<dbReference type="PROSITE" id="PS50048">
    <property type="entry name" value="ZN2_CY6_FUNGAL_2"/>
    <property type="match status" value="1"/>
</dbReference>
<accession>A0ABR4J357</accession>
<feature type="compositionally biased region" description="Polar residues" evidence="6">
    <location>
        <begin position="261"/>
        <end position="276"/>
    </location>
</feature>
<evidence type="ECO:0000256" key="2">
    <source>
        <dbReference type="ARBA" id="ARBA00023015"/>
    </source>
</evidence>
<dbReference type="SUPFAM" id="SSF57701">
    <property type="entry name" value="Zn2/Cys6 DNA-binding domain"/>
    <property type="match status" value="1"/>
</dbReference>
<dbReference type="Gene3D" id="4.10.240.10">
    <property type="entry name" value="Zn(2)-C6 fungal-type DNA-binding domain"/>
    <property type="match status" value="1"/>
</dbReference>
<evidence type="ECO:0000256" key="3">
    <source>
        <dbReference type="ARBA" id="ARBA00023125"/>
    </source>
</evidence>
<dbReference type="PANTHER" id="PTHR37534:SF23">
    <property type="entry name" value="ZN(II)2CYS6 TRANSCRIPTION FACTOR (EUROFUNG)"/>
    <property type="match status" value="1"/>
</dbReference>
<evidence type="ECO:0000256" key="1">
    <source>
        <dbReference type="ARBA" id="ARBA00004123"/>
    </source>
</evidence>
<feature type="region of interest" description="Disordered" evidence="6">
    <location>
        <begin position="170"/>
        <end position="283"/>
    </location>
</feature>
<feature type="compositionally biased region" description="Pro residues" evidence="6">
    <location>
        <begin position="693"/>
        <end position="707"/>
    </location>
</feature>
<keyword evidence="9" id="KW-1185">Reference proteome</keyword>
<name>A0ABR4J357_9EURO</name>
<gene>
    <name evidence="8" type="ORF">BDW59DRAFT_137925</name>
</gene>
<dbReference type="Proteomes" id="UP001610335">
    <property type="component" value="Unassembled WGS sequence"/>
</dbReference>
<evidence type="ECO:0000313" key="8">
    <source>
        <dbReference type="EMBL" id="KAL2834473.1"/>
    </source>
</evidence>
<protein>
    <recommendedName>
        <fullName evidence="7">Zn(2)-C6 fungal-type domain-containing protein</fullName>
    </recommendedName>
</protein>